<dbReference type="GO" id="GO:0008761">
    <property type="term" value="F:UDP-N-acetylglucosamine 2-epimerase activity"/>
    <property type="evidence" value="ECO:0007669"/>
    <property type="project" value="UniProtKB-EC"/>
</dbReference>
<dbReference type="EC" id="5.1.3.14" evidence="3"/>
<comment type="caution">
    <text evidence="6">The sequence shown here is derived from an EMBL/GenBank/DDBJ whole genome shotgun (WGS) entry which is preliminary data.</text>
</comment>
<proteinExistence type="inferred from homology"/>
<evidence type="ECO:0000313" key="7">
    <source>
        <dbReference type="Proteomes" id="UP000475214"/>
    </source>
</evidence>
<sequence>MRNEHAILIAYGSCAEAMNLAPVVLELRRCRRIRPVVGAPGAGSETFDQVRRLFRVAPELDLDLAGCGTSLSDVVMRARAGLTASLERSAAYLTARGIGSVLVDGDSTLSLAVAMVGFRGGLPVVHVNAGVTGSPPEDYPDGARTGRLIAQVASLHLAPTAAERRSLIDNGVDPDDIVVTGRLTVDTRMASAGNPFGDGRAAARVRAAVEELLGLGRRMPDFEQSHLV</sequence>
<dbReference type="InterPro" id="IPR003331">
    <property type="entry name" value="UDP_GlcNAc_Epimerase_2_dom"/>
</dbReference>
<protein>
    <recommendedName>
        <fullName evidence="3">UDP-N-acetylglucosamine 2-epimerase (non-hydrolyzing)</fullName>
        <ecNumber evidence="3">5.1.3.14</ecNumber>
    </recommendedName>
</protein>
<keyword evidence="1 4" id="KW-0413">Isomerase</keyword>
<dbReference type="PANTHER" id="PTHR43174:SF2">
    <property type="entry name" value="UDP-N-ACETYLGLUCOSAMINE 2-EPIMERASE"/>
    <property type="match status" value="1"/>
</dbReference>
<dbReference type="Pfam" id="PF02350">
    <property type="entry name" value="Epimerase_2"/>
    <property type="match status" value="1"/>
</dbReference>
<dbReference type="Gene3D" id="3.40.50.2000">
    <property type="entry name" value="Glycogen Phosphorylase B"/>
    <property type="match status" value="1"/>
</dbReference>
<keyword evidence="7" id="KW-1185">Reference proteome</keyword>
<evidence type="ECO:0000313" key="6">
    <source>
        <dbReference type="EMBL" id="NEE03300.1"/>
    </source>
</evidence>
<evidence type="ECO:0000256" key="1">
    <source>
        <dbReference type="ARBA" id="ARBA00023235"/>
    </source>
</evidence>
<evidence type="ECO:0000256" key="4">
    <source>
        <dbReference type="RuleBase" id="RU003513"/>
    </source>
</evidence>
<evidence type="ECO:0000256" key="3">
    <source>
        <dbReference type="ARBA" id="ARBA00038858"/>
    </source>
</evidence>
<reference evidence="6 7" key="1">
    <citation type="submission" date="2020-02" db="EMBL/GenBank/DDBJ databases">
        <authorList>
            <person name="Li X.-J."/>
            <person name="Han X.-M."/>
        </authorList>
    </citation>
    <scope>NUCLEOTIDE SEQUENCE [LARGE SCALE GENOMIC DNA]</scope>
    <source>
        <strain evidence="6 7">CCTCC AB 2017055</strain>
    </source>
</reference>
<accession>A0A6L9SGR6</accession>
<dbReference type="AlphaFoldDB" id="A0A6L9SGR6"/>
<evidence type="ECO:0000259" key="5">
    <source>
        <dbReference type="Pfam" id="PF02350"/>
    </source>
</evidence>
<gene>
    <name evidence="6" type="ORF">G1H10_24330</name>
</gene>
<dbReference type="Proteomes" id="UP000475214">
    <property type="component" value="Unassembled WGS sequence"/>
</dbReference>
<organism evidence="6 7">
    <name type="scientific">Phytoactinopolyspora halotolerans</name>
    <dbReference type="NCBI Taxonomy" id="1981512"/>
    <lineage>
        <taxon>Bacteria</taxon>
        <taxon>Bacillati</taxon>
        <taxon>Actinomycetota</taxon>
        <taxon>Actinomycetes</taxon>
        <taxon>Jiangellales</taxon>
        <taxon>Jiangellaceae</taxon>
        <taxon>Phytoactinopolyspora</taxon>
    </lineage>
</organism>
<dbReference type="RefSeq" id="WP_163742865.1">
    <property type="nucleotide sequence ID" value="NZ_JAAGOA010000021.1"/>
</dbReference>
<dbReference type="SUPFAM" id="SSF53756">
    <property type="entry name" value="UDP-Glycosyltransferase/glycogen phosphorylase"/>
    <property type="match status" value="1"/>
</dbReference>
<dbReference type="InterPro" id="IPR029767">
    <property type="entry name" value="WecB-like"/>
</dbReference>
<evidence type="ECO:0000256" key="2">
    <source>
        <dbReference type="ARBA" id="ARBA00038209"/>
    </source>
</evidence>
<dbReference type="EMBL" id="JAAGOA010000021">
    <property type="protein sequence ID" value="NEE03300.1"/>
    <property type="molecule type" value="Genomic_DNA"/>
</dbReference>
<feature type="domain" description="UDP-N-acetylglucosamine 2-epimerase" evidence="5">
    <location>
        <begin position="44"/>
        <end position="187"/>
    </location>
</feature>
<comment type="similarity">
    <text evidence="2 4">Belongs to the UDP-N-acetylglucosamine 2-epimerase family.</text>
</comment>
<dbReference type="PANTHER" id="PTHR43174">
    <property type="entry name" value="UDP-N-ACETYLGLUCOSAMINE 2-EPIMERASE"/>
    <property type="match status" value="1"/>
</dbReference>
<name>A0A6L9SGR6_9ACTN</name>